<dbReference type="SUPFAM" id="SSF53448">
    <property type="entry name" value="Nucleotide-diphospho-sugar transferases"/>
    <property type="match status" value="1"/>
</dbReference>
<dbReference type="STRING" id="993692.IV57_GL001491"/>
<dbReference type="Gene3D" id="3.90.550.20">
    <property type="match status" value="1"/>
</dbReference>
<gene>
    <name evidence="2" type="ORF">IV57_GL001491</name>
</gene>
<dbReference type="InterPro" id="IPR029044">
    <property type="entry name" value="Nucleotide-diphossugar_trans"/>
</dbReference>
<keyword evidence="1" id="KW-0472">Membrane</keyword>
<proteinExistence type="predicted"/>
<evidence type="ECO:0008006" key="4">
    <source>
        <dbReference type="Google" id="ProtNLM"/>
    </source>
</evidence>
<evidence type="ECO:0000313" key="2">
    <source>
        <dbReference type="EMBL" id="KRO00387.1"/>
    </source>
</evidence>
<accession>A0A0R2LNS5</accession>
<dbReference type="GO" id="GO:0016757">
    <property type="term" value="F:glycosyltransferase activity"/>
    <property type="evidence" value="ECO:0007669"/>
    <property type="project" value="InterPro"/>
</dbReference>
<dbReference type="PATRIC" id="fig|993692.3.peg.1511"/>
<keyword evidence="1" id="KW-0812">Transmembrane</keyword>
<dbReference type="AlphaFoldDB" id="A0A0R2LNS5"/>
<keyword evidence="3" id="KW-1185">Reference proteome</keyword>
<evidence type="ECO:0000313" key="3">
    <source>
        <dbReference type="Proteomes" id="UP000051006"/>
    </source>
</evidence>
<evidence type="ECO:0000256" key="1">
    <source>
        <dbReference type="SAM" id="Phobius"/>
    </source>
</evidence>
<dbReference type="EMBL" id="JQCF01000003">
    <property type="protein sequence ID" value="KRO00387.1"/>
    <property type="molecule type" value="Genomic_DNA"/>
</dbReference>
<dbReference type="RefSeq" id="WP_057879964.1">
    <property type="nucleotide sequence ID" value="NZ_JQCF01000003.1"/>
</dbReference>
<dbReference type="OrthoDB" id="9802881at2"/>
<reference evidence="2 3" key="1">
    <citation type="journal article" date="2015" name="Genome Announc.">
        <title>Expanding the biotechnology potential of lactobacilli through comparative genomics of 213 strains and associated genera.</title>
        <authorList>
            <person name="Sun Z."/>
            <person name="Harris H.M."/>
            <person name="McCann A."/>
            <person name="Guo C."/>
            <person name="Argimon S."/>
            <person name="Zhang W."/>
            <person name="Yang X."/>
            <person name="Jeffery I.B."/>
            <person name="Cooney J.C."/>
            <person name="Kagawa T.F."/>
            <person name="Liu W."/>
            <person name="Song Y."/>
            <person name="Salvetti E."/>
            <person name="Wrobel A."/>
            <person name="Rasinkangas P."/>
            <person name="Parkhill J."/>
            <person name="Rea M.C."/>
            <person name="O'Sullivan O."/>
            <person name="Ritari J."/>
            <person name="Douillard F.P."/>
            <person name="Paul Ross R."/>
            <person name="Yang R."/>
            <person name="Briner A.E."/>
            <person name="Felis G.E."/>
            <person name="de Vos W.M."/>
            <person name="Barrangou R."/>
            <person name="Klaenhammer T.R."/>
            <person name="Caufield P.W."/>
            <person name="Cui Y."/>
            <person name="Zhang H."/>
            <person name="O'Toole P.W."/>
        </authorList>
    </citation>
    <scope>NUCLEOTIDE SEQUENCE [LARGE SCALE GENOMIC DNA]</scope>
    <source>
        <strain evidence="2 3">DSM 24716</strain>
    </source>
</reference>
<sequence length="331" mass="39487">MNKIKTIFQCFGIIKGSKYILFKLYGLILRCVFVGLGRKPKKMAKILKQTAEITDQMVRDYIYYKYKGIYHKFDFCSDDGKIPVKKIIWTAWLQGEKNKPFVIEKSIISMQKNSNDYDVVVITFENIDQYLNIDEKIMNLINNGKISYAHFTDYLRISLLKKYGGIWLDASQFMIRSFPKEVWDSNLLLWNTVYDITDRNLYASIPFVEKFNNGFLIAKKDSLFFKFADEITTELLFDPILKIDYFTFFKAYLAAFEHIPVLNEEWRKMRVFNPYGLITRQLWNKPLTLKTKKIINLPENYFFTMTYKKEWKKEIDGEPSVEEYILEKFEK</sequence>
<feature type="transmembrane region" description="Helical" evidence="1">
    <location>
        <begin position="20"/>
        <end position="37"/>
    </location>
</feature>
<name>A0A0R2LNS5_9LACO</name>
<comment type="caution">
    <text evidence="2">The sequence shown here is derived from an EMBL/GenBank/DDBJ whole genome shotgun (WGS) entry which is preliminary data.</text>
</comment>
<dbReference type="Pfam" id="PF05704">
    <property type="entry name" value="Caps_synth"/>
    <property type="match status" value="1"/>
</dbReference>
<keyword evidence="1" id="KW-1133">Transmembrane helix</keyword>
<organism evidence="2 3">
    <name type="scientific">Companilactobacillus kimchiensis</name>
    <dbReference type="NCBI Taxonomy" id="993692"/>
    <lineage>
        <taxon>Bacteria</taxon>
        <taxon>Bacillati</taxon>
        <taxon>Bacillota</taxon>
        <taxon>Bacilli</taxon>
        <taxon>Lactobacillales</taxon>
        <taxon>Lactobacillaceae</taxon>
        <taxon>Companilactobacillus</taxon>
    </lineage>
</organism>
<dbReference type="InterPro" id="IPR008441">
    <property type="entry name" value="AfumC-like_glycosyl_Trfase"/>
</dbReference>
<dbReference type="Proteomes" id="UP000051006">
    <property type="component" value="Unassembled WGS sequence"/>
</dbReference>
<protein>
    <recommendedName>
        <fullName evidence="4">Capsular polysaccharide synthesis protein</fullName>
    </recommendedName>
</protein>